<dbReference type="AlphaFoldDB" id="W4Q7K8"/>
<name>W4Q7K8_9BACI</name>
<evidence type="ECO:0000313" key="3">
    <source>
        <dbReference type="Proteomes" id="UP000018890"/>
    </source>
</evidence>
<gene>
    <name evidence="2" type="ORF">JCM9140_4250</name>
</gene>
<dbReference type="STRING" id="1236970.JCM9140_4250"/>
<evidence type="ECO:0000313" key="2">
    <source>
        <dbReference type="EMBL" id="GAE28061.1"/>
    </source>
</evidence>
<dbReference type="RefSeq" id="WP_166485470.1">
    <property type="nucleotide sequence ID" value="NZ_BAUT01000079.1"/>
</dbReference>
<feature type="transmembrane region" description="Helical" evidence="1">
    <location>
        <begin position="29"/>
        <end position="47"/>
    </location>
</feature>
<reference evidence="2" key="1">
    <citation type="journal article" date="2014" name="Genome Announc.">
        <title>Draft Genome Sequences of Three Alkaliphilic Bacillus Strains, Bacillus wakoensis JCM 9140T, Bacillus akibai JCM 9157T, and Bacillus hemicellulosilyticus JCM 9152T.</title>
        <authorList>
            <person name="Yuki M."/>
            <person name="Oshima K."/>
            <person name="Suda W."/>
            <person name="Oshida Y."/>
            <person name="Kitamura K."/>
            <person name="Iida T."/>
            <person name="Hattori M."/>
            <person name="Ohkuma M."/>
        </authorList>
    </citation>
    <scope>NUCLEOTIDE SEQUENCE [LARGE SCALE GENOMIC DNA]</scope>
    <source>
        <strain evidence="2">JCM 9140</strain>
    </source>
</reference>
<evidence type="ECO:0000256" key="1">
    <source>
        <dbReference type="SAM" id="Phobius"/>
    </source>
</evidence>
<keyword evidence="1" id="KW-0812">Transmembrane</keyword>
<keyword evidence="1" id="KW-1133">Transmembrane helix</keyword>
<keyword evidence="1" id="KW-0472">Membrane</keyword>
<comment type="caution">
    <text evidence="2">The sequence shown here is derived from an EMBL/GenBank/DDBJ whole genome shotgun (WGS) entry which is preliminary data.</text>
</comment>
<dbReference type="Proteomes" id="UP000018890">
    <property type="component" value="Unassembled WGS sequence"/>
</dbReference>
<organism evidence="2 3">
    <name type="scientific">Halalkalibacter wakoensis JCM 9140</name>
    <dbReference type="NCBI Taxonomy" id="1236970"/>
    <lineage>
        <taxon>Bacteria</taxon>
        <taxon>Bacillati</taxon>
        <taxon>Bacillota</taxon>
        <taxon>Bacilli</taxon>
        <taxon>Bacillales</taxon>
        <taxon>Bacillaceae</taxon>
        <taxon>Halalkalibacter</taxon>
    </lineage>
</organism>
<proteinExistence type="predicted"/>
<dbReference type="EMBL" id="BAUT01000079">
    <property type="protein sequence ID" value="GAE28061.1"/>
    <property type="molecule type" value="Genomic_DNA"/>
</dbReference>
<accession>W4Q7K8</accession>
<protein>
    <submittedName>
        <fullName evidence="2">Uncharacterized protein</fullName>
    </submittedName>
</protein>
<sequence length="51" mass="5990">MSTITFAFSIFCGWLIFDFVKHRKFTKESVASSLVIAIVAGLFWWILDWIF</sequence>
<keyword evidence="3" id="KW-1185">Reference proteome</keyword>